<sequence>MPGKTARSARSRRHDDKTTELLTKAIPKRKPGQQVFVEGVPLADALWNSTRALRKEVLETYLINGLNNGTVDPVKFGQYVVQDAVYCYKSKVDIDVVASRTTGSLRDFFLEESADYEEYYKGMFEAWSIGEPKGIHLNPTCQAYADLIAKIAVDRDPVYSIVAGIPCVRLWPWIGQKFKQSGKSSGLYQKWVDENFDPTGTDYLKWEAYVNNSTDIDVATAKKIYYKCMKGELGFFSSIKE</sequence>
<accession>A0A9Q1H1R5</accession>
<dbReference type="SUPFAM" id="SSF48613">
    <property type="entry name" value="Heme oxygenase-like"/>
    <property type="match status" value="1"/>
</dbReference>
<dbReference type="InterPro" id="IPR004305">
    <property type="entry name" value="Thiaminase-2/PQQC"/>
</dbReference>
<dbReference type="InterPro" id="IPR050967">
    <property type="entry name" value="Thiamine_Salvage_TenA"/>
</dbReference>
<dbReference type="InterPro" id="IPR016084">
    <property type="entry name" value="Haem_Oase-like_multi-hlx"/>
</dbReference>
<dbReference type="AlphaFoldDB" id="A0A9Q1H1R5"/>
<dbReference type="GO" id="GO:0006772">
    <property type="term" value="P:thiamine metabolic process"/>
    <property type="evidence" value="ECO:0007669"/>
    <property type="project" value="UniProtKB-ARBA"/>
</dbReference>
<dbReference type="GO" id="GO:0005829">
    <property type="term" value="C:cytosol"/>
    <property type="evidence" value="ECO:0007669"/>
    <property type="project" value="TreeGrafter"/>
</dbReference>
<dbReference type="Proteomes" id="UP001152320">
    <property type="component" value="Chromosome 13"/>
</dbReference>
<reference evidence="2" key="1">
    <citation type="submission" date="2021-10" db="EMBL/GenBank/DDBJ databases">
        <title>Tropical sea cucumber genome reveals ecological adaptation and Cuvierian tubules defense mechanism.</title>
        <authorList>
            <person name="Chen T."/>
        </authorList>
    </citation>
    <scope>NUCLEOTIDE SEQUENCE</scope>
    <source>
        <strain evidence="2">Nanhai2018</strain>
        <tissue evidence="2">Muscle</tissue>
    </source>
</reference>
<protein>
    <recommendedName>
        <fullName evidence="1">Thiaminase-2/PQQC domain-containing protein</fullName>
    </recommendedName>
</protein>
<dbReference type="EMBL" id="JAIZAY010000013">
    <property type="protein sequence ID" value="KAJ8030299.1"/>
    <property type="molecule type" value="Genomic_DNA"/>
</dbReference>
<dbReference type="OrthoDB" id="6062485at2759"/>
<gene>
    <name evidence="2" type="ORF">HOLleu_26668</name>
</gene>
<feature type="domain" description="Thiaminase-2/PQQC" evidence="1">
    <location>
        <begin position="62"/>
        <end position="231"/>
    </location>
</feature>
<evidence type="ECO:0000313" key="2">
    <source>
        <dbReference type="EMBL" id="KAJ8030299.1"/>
    </source>
</evidence>
<organism evidence="2 3">
    <name type="scientific">Holothuria leucospilota</name>
    <name type="common">Black long sea cucumber</name>
    <name type="synonym">Mertensiothuria leucospilota</name>
    <dbReference type="NCBI Taxonomy" id="206669"/>
    <lineage>
        <taxon>Eukaryota</taxon>
        <taxon>Metazoa</taxon>
        <taxon>Echinodermata</taxon>
        <taxon>Eleutherozoa</taxon>
        <taxon>Echinozoa</taxon>
        <taxon>Holothuroidea</taxon>
        <taxon>Aspidochirotacea</taxon>
        <taxon>Aspidochirotida</taxon>
        <taxon>Holothuriidae</taxon>
        <taxon>Holothuria</taxon>
    </lineage>
</organism>
<keyword evidence="3" id="KW-1185">Reference proteome</keyword>
<dbReference type="CDD" id="cd19359">
    <property type="entry name" value="TenA_C_Bt3146-like"/>
    <property type="match status" value="1"/>
</dbReference>
<comment type="caution">
    <text evidence="2">The sequence shown here is derived from an EMBL/GenBank/DDBJ whole genome shotgun (WGS) entry which is preliminary data.</text>
</comment>
<name>A0A9Q1H1R5_HOLLE</name>
<dbReference type="PANTHER" id="PTHR43198:SF2">
    <property type="entry name" value="SI:CH1073-67J19.1-RELATED"/>
    <property type="match status" value="1"/>
</dbReference>
<evidence type="ECO:0000259" key="1">
    <source>
        <dbReference type="Pfam" id="PF03070"/>
    </source>
</evidence>
<evidence type="ECO:0000313" key="3">
    <source>
        <dbReference type="Proteomes" id="UP001152320"/>
    </source>
</evidence>
<proteinExistence type="predicted"/>
<dbReference type="PANTHER" id="PTHR43198">
    <property type="entry name" value="BIFUNCTIONAL TH2 PROTEIN"/>
    <property type="match status" value="1"/>
</dbReference>
<dbReference type="Gene3D" id="1.20.910.10">
    <property type="entry name" value="Heme oxygenase-like"/>
    <property type="match status" value="1"/>
</dbReference>
<dbReference type="Pfam" id="PF03070">
    <property type="entry name" value="TENA_THI-4"/>
    <property type="match status" value="1"/>
</dbReference>